<evidence type="ECO:0000313" key="2">
    <source>
        <dbReference type="Proteomes" id="UP001156666"/>
    </source>
</evidence>
<protein>
    <recommendedName>
        <fullName evidence="3">SusD/RagB family nutrient-binding outer membrane lipoprotein</fullName>
    </recommendedName>
</protein>
<dbReference type="RefSeq" id="WP_235291363.1">
    <property type="nucleotide sequence ID" value="NZ_BSOH01000014.1"/>
</dbReference>
<dbReference type="AlphaFoldDB" id="A0AA37SQM8"/>
<dbReference type="InterPro" id="IPR011990">
    <property type="entry name" value="TPR-like_helical_dom_sf"/>
</dbReference>
<reference evidence="1" key="1">
    <citation type="journal article" date="2014" name="Int. J. Syst. Evol. Microbiol.">
        <title>Complete genome sequence of Corynebacterium casei LMG S-19264T (=DSM 44701T), isolated from a smear-ripened cheese.</title>
        <authorList>
            <consortium name="US DOE Joint Genome Institute (JGI-PGF)"/>
            <person name="Walter F."/>
            <person name="Albersmeier A."/>
            <person name="Kalinowski J."/>
            <person name="Ruckert C."/>
        </authorList>
    </citation>
    <scope>NUCLEOTIDE SEQUENCE</scope>
    <source>
        <strain evidence="1">NBRC 108769</strain>
    </source>
</reference>
<dbReference type="Pfam" id="PF12771">
    <property type="entry name" value="SusD-like_2"/>
    <property type="match status" value="1"/>
</dbReference>
<dbReference type="InterPro" id="IPR041662">
    <property type="entry name" value="SusD-like_2"/>
</dbReference>
<evidence type="ECO:0000313" key="1">
    <source>
        <dbReference type="EMBL" id="GLR17694.1"/>
    </source>
</evidence>
<reference evidence="1" key="2">
    <citation type="submission" date="2023-01" db="EMBL/GenBank/DDBJ databases">
        <title>Draft genome sequence of Portibacter lacus strain NBRC 108769.</title>
        <authorList>
            <person name="Sun Q."/>
            <person name="Mori K."/>
        </authorList>
    </citation>
    <scope>NUCLEOTIDE SEQUENCE</scope>
    <source>
        <strain evidence="1">NBRC 108769</strain>
    </source>
</reference>
<dbReference type="SUPFAM" id="SSF48452">
    <property type="entry name" value="TPR-like"/>
    <property type="match status" value="1"/>
</dbReference>
<dbReference type="Gene3D" id="1.25.40.390">
    <property type="match status" value="1"/>
</dbReference>
<dbReference type="EMBL" id="BSOH01000014">
    <property type="protein sequence ID" value="GLR17694.1"/>
    <property type="molecule type" value="Genomic_DNA"/>
</dbReference>
<proteinExistence type="predicted"/>
<accession>A0AA37SQM8</accession>
<sequence>MNFKYIMFLLVLGVVISSCTKEQFEDAYADPEKVAETSIERQYTGFLNATRGHIVPNYNDYFENLRITLNPWTQSISWINTPNQYIPGSRALDLVWNNYYAGMRQYREFEKVFDASEAEKQTRLKVFKQTADIHFFRETAKMIDLYENIPFFEAGRLSQNGGDYDNSYPAFDLGPDIYAYMLDELKVIADDFAAGEPGVSAAASLKAQDFINYGDFDLWKRYANSLRLRMLNRLSLSSEFSSRATSEMAEILGNPSKYPVVENNDQNIMIDIYDINSAINSGGFNGGINSGGWDGDDAPKAMIDYMNESEDPRLRVLFEPGDSANGEFIGIDPLLLGNDQNDLRNTSVTAFYNRTTTSRNQSFPGVIINAPEVNLIKAEYYLKAGDDAAAKEAYETAIKQSTDFYFYVNSLGADRIAGEPTPVEESEFDVMFATEAAGWDNAGSQEEKIELIASQKWVHFNIIQPYQNWAEIRRLDYPVLEFWVDNSSLVKTPPLRFNVPGNEQSFNKSNYEAISGEDELFNPLFWDVN</sequence>
<organism evidence="1 2">
    <name type="scientific">Portibacter lacus</name>
    <dbReference type="NCBI Taxonomy" id="1099794"/>
    <lineage>
        <taxon>Bacteria</taxon>
        <taxon>Pseudomonadati</taxon>
        <taxon>Bacteroidota</taxon>
        <taxon>Saprospiria</taxon>
        <taxon>Saprospirales</taxon>
        <taxon>Haliscomenobacteraceae</taxon>
        <taxon>Portibacter</taxon>
    </lineage>
</organism>
<evidence type="ECO:0008006" key="3">
    <source>
        <dbReference type="Google" id="ProtNLM"/>
    </source>
</evidence>
<comment type="caution">
    <text evidence="1">The sequence shown here is derived from an EMBL/GenBank/DDBJ whole genome shotgun (WGS) entry which is preliminary data.</text>
</comment>
<dbReference type="PROSITE" id="PS51257">
    <property type="entry name" value="PROKAR_LIPOPROTEIN"/>
    <property type="match status" value="1"/>
</dbReference>
<gene>
    <name evidence="1" type="ORF">GCM10007940_23090</name>
</gene>
<dbReference type="Proteomes" id="UP001156666">
    <property type="component" value="Unassembled WGS sequence"/>
</dbReference>
<name>A0AA37SQM8_9BACT</name>
<keyword evidence="2" id="KW-1185">Reference proteome</keyword>